<evidence type="ECO:0000313" key="2">
    <source>
        <dbReference type="Proteomes" id="UP000031549"/>
    </source>
</evidence>
<evidence type="ECO:0000313" key="1">
    <source>
        <dbReference type="EMBL" id="NEU77032.1"/>
    </source>
</evidence>
<dbReference type="AlphaFoldDB" id="A0A846HI60"/>
<reference evidence="1 2" key="1">
    <citation type="journal article" date="2015" name="Genome Announc.">
        <title>Draft Genome Sequence of Cyanobacterium Hassallia byssoidea Strain VB512170, Isolated from Monuments in India.</title>
        <authorList>
            <person name="Singh D."/>
            <person name="Chandrababunaidu M.M."/>
            <person name="Panda A."/>
            <person name="Sen D."/>
            <person name="Bhattacharyya S."/>
            <person name="Adhikary S.P."/>
            <person name="Tripathy S."/>
        </authorList>
    </citation>
    <scope>NUCLEOTIDE SEQUENCE [LARGE SCALE GENOMIC DNA]</scope>
    <source>
        <strain evidence="1 2">VB512170</strain>
    </source>
</reference>
<dbReference type="Proteomes" id="UP000031549">
    <property type="component" value="Unassembled WGS sequence"/>
</dbReference>
<comment type="caution">
    <text evidence="1">The sequence shown here is derived from an EMBL/GenBank/DDBJ whole genome shotgun (WGS) entry which is preliminary data.</text>
</comment>
<accession>A0A846HI60</accession>
<protein>
    <submittedName>
        <fullName evidence="1">Uncharacterized protein</fullName>
    </submittedName>
</protein>
<dbReference type="EMBL" id="JTCM02000149">
    <property type="protein sequence ID" value="NEU77032.1"/>
    <property type="molecule type" value="Genomic_DNA"/>
</dbReference>
<proteinExistence type="predicted"/>
<gene>
    <name evidence="1" type="ORF">PI95_032175</name>
</gene>
<organism evidence="1 2">
    <name type="scientific">Hassallia byssoidea VB512170</name>
    <dbReference type="NCBI Taxonomy" id="1304833"/>
    <lineage>
        <taxon>Bacteria</taxon>
        <taxon>Bacillati</taxon>
        <taxon>Cyanobacteriota</taxon>
        <taxon>Cyanophyceae</taxon>
        <taxon>Nostocales</taxon>
        <taxon>Tolypothrichaceae</taxon>
        <taxon>Hassallia</taxon>
    </lineage>
</organism>
<dbReference type="RefSeq" id="WP_039754301.1">
    <property type="nucleotide sequence ID" value="NZ_JTCM02000149.1"/>
</dbReference>
<name>A0A846HI60_9CYAN</name>
<sequence>MRSENEALKQQIQGLQQELGNALTSKPPDCQAMRDRALKSLTTGRGKIATTSPQYKTAMKVLDKFIAQLGEEKSTPSQNWESKAQTFLEEANWHE</sequence>
<keyword evidence="2" id="KW-1185">Reference proteome</keyword>